<accession>A0A133KT85</accession>
<evidence type="ECO:0000313" key="1">
    <source>
        <dbReference type="EMBL" id="KWZ82717.1"/>
    </source>
</evidence>
<comment type="caution">
    <text evidence="1">The sequence shown here is derived from an EMBL/GenBank/DDBJ whole genome shotgun (WGS) entry which is preliminary data.</text>
</comment>
<gene>
    <name evidence="1" type="ORF">HMPREF3213_01659</name>
</gene>
<dbReference type="Proteomes" id="UP000070376">
    <property type="component" value="Unassembled WGS sequence"/>
</dbReference>
<dbReference type="AlphaFoldDB" id="A0A133KT85"/>
<evidence type="ECO:0000313" key="2">
    <source>
        <dbReference type="Proteomes" id="UP000070376"/>
    </source>
</evidence>
<sequence>MSIPIIYRQYRADGAACFSILAFCNENIKKNLSFPHHDEVRKKNR</sequence>
<reference evidence="2" key="1">
    <citation type="submission" date="2016-01" db="EMBL/GenBank/DDBJ databases">
        <authorList>
            <person name="Mitreva M."/>
            <person name="Pepin K.H."/>
            <person name="Mihindukulasuriya K.A."/>
            <person name="Fulton R."/>
            <person name="Fronick C."/>
            <person name="O'Laughlin M."/>
            <person name="Miner T."/>
            <person name="Herter B."/>
            <person name="Rosa B.A."/>
            <person name="Cordes M."/>
            <person name="Tomlinson C."/>
            <person name="Wollam A."/>
            <person name="Palsikar V.B."/>
            <person name="Mardis E.R."/>
            <person name="Wilson R.K."/>
        </authorList>
    </citation>
    <scope>NUCLEOTIDE SEQUENCE [LARGE SCALE GENOMIC DNA]</scope>
    <source>
        <strain evidence="2">GED7749B</strain>
    </source>
</reference>
<dbReference type="EMBL" id="LRPN01000050">
    <property type="protein sequence ID" value="KWZ82717.1"/>
    <property type="molecule type" value="Genomic_DNA"/>
</dbReference>
<proteinExistence type="predicted"/>
<organism evidence="1 2">
    <name type="scientific">Heyndrickxia coagulans</name>
    <name type="common">Weizmannia coagulans</name>
    <dbReference type="NCBI Taxonomy" id="1398"/>
    <lineage>
        <taxon>Bacteria</taxon>
        <taxon>Bacillati</taxon>
        <taxon>Bacillota</taxon>
        <taxon>Bacilli</taxon>
        <taxon>Bacillales</taxon>
        <taxon>Bacillaceae</taxon>
        <taxon>Heyndrickxia</taxon>
    </lineage>
</organism>
<name>A0A133KT85_HEYCO</name>
<protein>
    <submittedName>
        <fullName evidence="1">Uncharacterized protein</fullName>
    </submittedName>
</protein>
<dbReference type="PATRIC" id="fig|1398.22.peg.1668"/>